<gene>
    <name evidence="2" type="ORF">KFK09_019172</name>
</gene>
<dbReference type="Proteomes" id="UP000829196">
    <property type="component" value="Unassembled WGS sequence"/>
</dbReference>
<feature type="signal peptide" evidence="1">
    <location>
        <begin position="1"/>
        <end position="33"/>
    </location>
</feature>
<comment type="caution">
    <text evidence="2">The sequence shown here is derived from an EMBL/GenBank/DDBJ whole genome shotgun (WGS) entry which is preliminary data.</text>
</comment>
<proteinExistence type="predicted"/>
<keyword evidence="3" id="KW-1185">Reference proteome</keyword>
<accession>A0A8T3AY38</accession>
<evidence type="ECO:0000256" key="1">
    <source>
        <dbReference type="SAM" id="SignalP"/>
    </source>
</evidence>
<dbReference type="OrthoDB" id="10310665at2759"/>
<protein>
    <submittedName>
        <fullName evidence="2">Uncharacterized protein</fullName>
    </submittedName>
</protein>
<dbReference type="SMR" id="A0A8T3AY38"/>
<organism evidence="2 3">
    <name type="scientific">Dendrobium nobile</name>
    <name type="common">Orchid</name>
    <dbReference type="NCBI Taxonomy" id="94219"/>
    <lineage>
        <taxon>Eukaryota</taxon>
        <taxon>Viridiplantae</taxon>
        <taxon>Streptophyta</taxon>
        <taxon>Embryophyta</taxon>
        <taxon>Tracheophyta</taxon>
        <taxon>Spermatophyta</taxon>
        <taxon>Magnoliopsida</taxon>
        <taxon>Liliopsida</taxon>
        <taxon>Asparagales</taxon>
        <taxon>Orchidaceae</taxon>
        <taxon>Epidendroideae</taxon>
        <taxon>Malaxideae</taxon>
        <taxon>Dendrobiinae</taxon>
        <taxon>Dendrobium</taxon>
    </lineage>
</organism>
<feature type="chain" id="PRO_5035763529" evidence="1">
    <location>
        <begin position="34"/>
        <end position="253"/>
    </location>
</feature>
<dbReference type="AlphaFoldDB" id="A0A8T3AY38"/>
<sequence>MASRGLLQLMSCFTLSISLLILIFALSSHQATASSSSSSSSFVTGSITTISKTGRSTQWFWDHWKLPKDWFKKTLGDMLNFLNKIRHRIIDEMLKILGFPPTGDILRYLITAIRWLSDKLIFFLSDPRARMNTVMEWIVDSVMNPFRTLKDGMLSFRRLFRYLHKLRKGTYADFGKDNPVYKCFMEFYPGCVEGKAYSVGSFITFHFYCAYLFYERCQLHYWWENGMWKVPRVNGGDPCKVLPKKKCADQPPI</sequence>
<evidence type="ECO:0000313" key="3">
    <source>
        <dbReference type="Proteomes" id="UP000829196"/>
    </source>
</evidence>
<reference evidence="2" key="1">
    <citation type="journal article" date="2022" name="Front. Genet.">
        <title>Chromosome-Scale Assembly of the Dendrobium nobile Genome Provides Insights Into the Molecular Mechanism of the Biosynthesis of the Medicinal Active Ingredient of Dendrobium.</title>
        <authorList>
            <person name="Xu Q."/>
            <person name="Niu S.-C."/>
            <person name="Li K.-L."/>
            <person name="Zheng P.-J."/>
            <person name="Zhang X.-J."/>
            <person name="Jia Y."/>
            <person name="Liu Y."/>
            <person name="Niu Y.-X."/>
            <person name="Yu L.-H."/>
            <person name="Chen D.-F."/>
            <person name="Zhang G.-Q."/>
        </authorList>
    </citation>
    <scope>NUCLEOTIDE SEQUENCE</scope>
    <source>
        <tissue evidence="2">Leaf</tissue>
    </source>
</reference>
<name>A0A8T3AY38_DENNO</name>
<evidence type="ECO:0000313" key="2">
    <source>
        <dbReference type="EMBL" id="KAI0500954.1"/>
    </source>
</evidence>
<dbReference type="EMBL" id="JAGYWB010000013">
    <property type="protein sequence ID" value="KAI0500954.1"/>
    <property type="molecule type" value="Genomic_DNA"/>
</dbReference>
<keyword evidence="1" id="KW-0732">Signal</keyword>